<feature type="domain" description="C2H2-type" evidence="9">
    <location>
        <begin position="138"/>
        <end position="160"/>
    </location>
</feature>
<keyword evidence="5" id="KW-0805">Transcription regulation</keyword>
<dbReference type="FunFam" id="3.30.160.60:FF:000449">
    <property type="entry name" value="Zinc finger protein MAGPIE"/>
    <property type="match status" value="1"/>
</dbReference>
<evidence type="ECO:0000256" key="6">
    <source>
        <dbReference type="ARBA" id="ARBA00023163"/>
    </source>
</evidence>
<evidence type="ECO:0000259" key="9">
    <source>
        <dbReference type="PROSITE" id="PS50157"/>
    </source>
</evidence>
<dbReference type="Proteomes" id="UP000652761">
    <property type="component" value="Unassembled WGS sequence"/>
</dbReference>
<feature type="compositionally biased region" description="Low complexity" evidence="8">
    <location>
        <begin position="84"/>
        <end position="98"/>
    </location>
</feature>
<dbReference type="Pfam" id="PF00096">
    <property type="entry name" value="zf-C2H2"/>
    <property type="match status" value="1"/>
</dbReference>
<evidence type="ECO:0000256" key="3">
    <source>
        <dbReference type="ARBA" id="ARBA00022771"/>
    </source>
</evidence>
<protein>
    <recommendedName>
        <fullName evidence="9">C2H2-type domain-containing protein</fullName>
    </recommendedName>
</protein>
<dbReference type="EMBL" id="NMUH01000008">
    <property type="protein sequence ID" value="MQL68159.1"/>
    <property type="molecule type" value="Genomic_DNA"/>
</dbReference>
<proteinExistence type="predicted"/>
<dbReference type="SMART" id="SM00355">
    <property type="entry name" value="ZnF_C2H2"/>
    <property type="match status" value="3"/>
</dbReference>
<sequence>MGVRMTTLGASVSGRARAATRRLRHVAGSLVLVRISKVATGCRWRHRYLIKDRSPRCLEAWKPSPSSPSVWNVVMDPSAVELPSASGEGEAAAVSASGQDADGLMTAAKRKRNPPGMPDPDAEVVALSPEALMATNRFVCEICNKGFPRDQNLQLHRREHNLPWNLRGTGKRPQKRVYVCPVPTCVYHDPGRALGDLTGIKKHFFRKHGGERKYGCDNCSKKYAVLSDWQAHVRTCSGASENGDSNFTLVLKRKQRVSRGTMARNCSKEQSSNVEMPAVSNLGPPTDQGFTTSSLSQPVVTPVFQLQQLPETRVTQEQQHQQQDQLVLAGYLLFYDSNPQVQASTAVGK</sequence>
<keyword evidence="1" id="KW-0479">Metal-binding</keyword>
<reference evidence="10" key="1">
    <citation type="submission" date="2017-07" db="EMBL/GenBank/DDBJ databases">
        <title>Taro Niue Genome Assembly and Annotation.</title>
        <authorList>
            <person name="Atibalentja N."/>
            <person name="Keating K."/>
            <person name="Fields C.J."/>
        </authorList>
    </citation>
    <scope>NUCLEOTIDE SEQUENCE</scope>
    <source>
        <strain evidence="10">Niue_2</strain>
        <tissue evidence="10">Leaf</tissue>
    </source>
</reference>
<dbReference type="InterPro" id="IPR055187">
    <property type="entry name" value="C2CH-3rd_BIRD-IDD"/>
</dbReference>
<name>A0A843THL9_COLES</name>
<evidence type="ECO:0000256" key="5">
    <source>
        <dbReference type="ARBA" id="ARBA00023015"/>
    </source>
</evidence>
<keyword evidence="6" id="KW-0804">Transcription</keyword>
<dbReference type="PANTHER" id="PTHR10593">
    <property type="entry name" value="SERINE/THREONINE-PROTEIN KINASE RIO"/>
    <property type="match status" value="1"/>
</dbReference>
<dbReference type="Gene3D" id="3.30.160.60">
    <property type="entry name" value="Classic Zinc Finger"/>
    <property type="match status" value="2"/>
</dbReference>
<dbReference type="GO" id="GO:0003700">
    <property type="term" value="F:DNA-binding transcription factor activity"/>
    <property type="evidence" value="ECO:0007669"/>
    <property type="project" value="TreeGrafter"/>
</dbReference>
<evidence type="ECO:0000313" key="11">
    <source>
        <dbReference type="Proteomes" id="UP000652761"/>
    </source>
</evidence>
<evidence type="ECO:0000256" key="7">
    <source>
        <dbReference type="PROSITE-ProRule" id="PRU00042"/>
    </source>
</evidence>
<dbReference type="InterPro" id="IPR013087">
    <property type="entry name" value="Znf_C2H2_type"/>
</dbReference>
<accession>A0A843THL9</accession>
<evidence type="ECO:0000256" key="1">
    <source>
        <dbReference type="ARBA" id="ARBA00022723"/>
    </source>
</evidence>
<dbReference type="PANTHER" id="PTHR10593:SF188">
    <property type="entry name" value="ZINC FINGER PROTEIN GAI-ASSOCIATED FACTOR 1"/>
    <property type="match status" value="1"/>
</dbReference>
<dbReference type="PROSITE" id="PS00028">
    <property type="entry name" value="ZINC_FINGER_C2H2_1"/>
    <property type="match status" value="1"/>
</dbReference>
<dbReference type="SUPFAM" id="SSF57667">
    <property type="entry name" value="beta-beta-alpha zinc fingers"/>
    <property type="match status" value="1"/>
</dbReference>
<dbReference type="OrthoDB" id="6354171at2759"/>
<keyword evidence="11" id="KW-1185">Reference proteome</keyword>
<dbReference type="PROSITE" id="PS50157">
    <property type="entry name" value="ZINC_FINGER_C2H2_2"/>
    <property type="match status" value="1"/>
</dbReference>
<organism evidence="10 11">
    <name type="scientific">Colocasia esculenta</name>
    <name type="common">Wild taro</name>
    <name type="synonym">Arum esculentum</name>
    <dbReference type="NCBI Taxonomy" id="4460"/>
    <lineage>
        <taxon>Eukaryota</taxon>
        <taxon>Viridiplantae</taxon>
        <taxon>Streptophyta</taxon>
        <taxon>Embryophyta</taxon>
        <taxon>Tracheophyta</taxon>
        <taxon>Spermatophyta</taxon>
        <taxon>Magnoliopsida</taxon>
        <taxon>Liliopsida</taxon>
        <taxon>Araceae</taxon>
        <taxon>Aroideae</taxon>
        <taxon>Colocasieae</taxon>
        <taxon>Colocasia</taxon>
    </lineage>
</organism>
<dbReference type="GO" id="GO:0005634">
    <property type="term" value="C:nucleus"/>
    <property type="evidence" value="ECO:0007669"/>
    <property type="project" value="TreeGrafter"/>
</dbReference>
<evidence type="ECO:0000256" key="8">
    <source>
        <dbReference type="SAM" id="MobiDB-lite"/>
    </source>
</evidence>
<dbReference type="InterPro" id="IPR055186">
    <property type="entry name" value="C2H2-2nd_BIRD-IDD"/>
</dbReference>
<dbReference type="Pfam" id="PF22996">
    <property type="entry name" value="C2H2-2nd_BIRD-IDD"/>
    <property type="match status" value="1"/>
</dbReference>
<gene>
    <name evidence="10" type="ORF">Taro_000387</name>
</gene>
<dbReference type="GO" id="GO:0008270">
    <property type="term" value="F:zinc ion binding"/>
    <property type="evidence" value="ECO:0007669"/>
    <property type="project" value="UniProtKB-KW"/>
</dbReference>
<evidence type="ECO:0000256" key="2">
    <source>
        <dbReference type="ARBA" id="ARBA00022737"/>
    </source>
</evidence>
<keyword evidence="2" id="KW-0677">Repeat</keyword>
<feature type="region of interest" description="Disordered" evidence="8">
    <location>
        <begin position="82"/>
        <end position="101"/>
    </location>
</feature>
<dbReference type="Pfam" id="PF22995">
    <property type="entry name" value="C2CH-3rd_BIRD-IDD"/>
    <property type="match status" value="1"/>
</dbReference>
<dbReference type="AlphaFoldDB" id="A0A843THL9"/>
<keyword evidence="3 7" id="KW-0863">Zinc-finger</keyword>
<evidence type="ECO:0000313" key="10">
    <source>
        <dbReference type="EMBL" id="MQL68159.1"/>
    </source>
</evidence>
<comment type="caution">
    <text evidence="10">The sequence shown here is derived from an EMBL/GenBank/DDBJ whole genome shotgun (WGS) entry which is preliminary data.</text>
</comment>
<dbReference type="InterPro" id="IPR036236">
    <property type="entry name" value="Znf_C2H2_sf"/>
</dbReference>
<keyword evidence="4" id="KW-0862">Zinc</keyword>
<evidence type="ECO:0000256" key="4">
    <source>
        <dbReference type="ARBA" id="ARBA00022833"/>
    </source>
</evidence>
<dbReference type="InterPro" id="IPR031140">
    <property type="entry name" value="IDD1-16"/>
</dbReference>